<evidence type="ECO:0000256" key="2">
    <source>
        <dbReference type="ARBA" id="ARBA00009149"/>
    </source>
</evidence>
<dbReference type="PANTHER" id="PTHR37533">
    <property type="entry name" value="FLAGELLAR HOOK-LENGTH CONTROL PROTEIN"/>
    <property type="match status" value="1"/>
</dbReference>
<keyword evidence="7" id="KW-0969">Cilium</keyword>
<dbReference type="RefSeq" id="WP_028383451.1">
    <property type="nucleotide sequence ID" value="NZ_CAAAJG010000038.1"/>
</dbReference>
<feature type="domain" description="Flagellar hook-length control protein-like C-terminal" evidence="5">
    <location>
        <begin position="302"/>
        <end position="381"/>
    </location>
</feature>
<evidence type="ECO:0000259" key="5">
    <source>
        <dbReference type="Pfam" id="PF02120"/>
    </source>
</evidence>
<dbReference type="EMBL" id="UGOG01000001">
    <property type="protein sequence ID" value="STX62615.1"/>
    <property type="molecule type" value="Genomic_DNA"/>
</dbReference>
<evidence type="ECO:0000256" key="4">
    <source>
        <dbReference type="SAM" id="MobiDB-lite"/>
    </source>
</evidence>
<dbReference type="InterPro" id="IPR001635">
    <property type="entry name" value="Flag_hook_Flik"/>
</dbReference>
<dbReference type="PRINTS" id="PR01007">
    <property type="entry name" value="FLGHOOKFLIK"/>
</dbReference>
<organism evidence="7 9">
    <name type="scientific">Legionella moravica</name>
    <dbReference type="NCBI Taxonomy" id="39962"/>
    <lineage>
        <taxon>Bacteria</taxon>
        <taxon>Pseudomonadati</taxon>
        <taxon>Pseudomonadota</taxon>
        <taxon>Gammaproteobacteria</taxon>
        <taxon>Legionellales</taxon>
        <taxon>Legionellaceae</taxon>
        <taxon>Legionella</taxon>
    </lineage>
</organism>
<dbReference type="InterPro" id="IPR038610">
    <property type="entry name" value="FliK-like_C_sf"/>
</dbReference>
<feature type="region of interest" description="Disordered" evidence="4">
    <location>
        <begin position="163"/>
        <end position="182"/>
    </location>
</feature>
<reference evidence="6 8" key="1">
    <citation type="submission" date="2015-11" db="EMBL/GenBank/DDBJ databases">
        <title>Genomic analysis of 38 Legionella species identifies large and diverse effector repertoires.</title>
        <authorList>
            <person name="Burstein D."/>
            <person name="Amaro F."/>
            <person name="Zusman T."/>
            <person name="Lifshitz Z."/>
            <person name="Cohen O."/>
            <person name="Gilbert J.A."/>
            <person name="Pupko T."/>
            <person name="Shuman H.A."/>
            <person name="Segal G."/>
        </authorList>
    </citation>
    <scope>NUCLEOTIDE SEQUENCE [LARGE SCALE GENOMIC DNA]</scope>
    <source>
        <strain evidence="6 8">ATCC 43877</strain>
    </source>
</reference>
<comment type="similarity">
    <text evidence="2">Belongs to the FliK family.</text>
</comment>
<evidence type="ECO:0000313" key="9">
    <source>
        <dbReference type="Proteomes" id="UP000254040"/>
    </source>
</evidence>
<evidence type="ECO:0000313" key="8">
    <source>
        <dbReference type="Proteomes" id="UP000054985"/>
    </source>
</evidence>
<dbReference type="AlphaFoldDB" id="A0A378JV75"/>
<gene>
    <name evidence="7" type="primary">fliK</name>
    <name evidence="6" type="ORF">Lmor_0720</name>
    <name evidence="7" type="ORF">NCTC12239_01552</name>
</gene>
<dbReference type="GO" id="GO:0009424">
    <property type="term" value="C:bacterial-type flagellum hook"/>
    <property type="evidence" value="ECO:0007669"/>
    <property type="project" value="InterPro"/>
</dbReference>
<sequence length="420" mass="45945">MIDLNNLILNSFKFSDANGSGQEQIASAELPDTKSDQNDDLLNDAAIEPGAFVLLFTELLLNDSLKKDGLSEESDSKKTDLINEKANEAKADAVDAASTSSKDQVVMTDISQILPQDDQLTETVKISTAPTDRLDSNIALTWIDSDQFEPPLPATSMSAMNLASEAENTEQPLDGKSNGRLGLMHVSDHNVQTDLLSDENSDAQLTDQDSSKDGNERLIHDVKNLSIETLVNKSSNGKLIMDQTIQPEYSALNNNPQMTSQSELINNQFSNYLTDANKTKHIDISLPLSDAQWADKFSDHIVWLGQHGVKSALIKLNPEDLGPLEINIKVVKDSASVNIISHSSHVRDVVDQSLPRLREMMANQGLDLAEVNVGMDRNSHQSDQNPSGFVKEEAIQGIEDGALITPLKKQVPKGLIDYFA</sequence>
<comment type="function">
    <text evidence="1">Controls the length of the flagellar hook.</text>
</comment>
<dbReference type="GO" id="GO:0044780">
    <property type="term" value="P:bacterial-type flagellum assembly"/>
    <property type="evidence" value="ECO:0007669"/>
    <property type="project" value="InterPro"/>
</dbReference>
<dbReference type="CDD" id="cd17470">
    <property type="entry name" value="T3SS_Flik_C"/>
    <property type="match status" value="1"/>
</dbReference>
<evidence type="ECO:0000313" key="6">
    <source>
        <dbReference type="EMBL" id="KTD35273.1"/>
    </source>
</evidence>
<evidence type="ECO:0000256" key="3">
    <source>
        <dbReference type="ARBA" id="ARBA00022795"/>
    </source>
</evidence>
<keyword evidence="3" id="KW-1005">Bacterial flagellum biogenesis</keyword>
<dbReference type="Proteomes" id="UP000254040">
    <property type="component" value="Unassembled WGS sequence"/>
</dbReference>
<dbReference type="OrthoDB" id="1792985at2"/>
<proteinExistence type="inferred from homology"/>
<accession>A0A378JV75</accession>
<protein>
    <submittedName>
        <fullName evidence="6 7">Flagellar hook-length control protein</fullName>
    </submittedName>
</protein>
<reference evidence="7 9" key="2">
    <citation type="submission" date="2018-06" db="EMBL/GenBank/DDBJ databases">
        <authorList>
            <consortium name="Pathogen Informatics"/>
            <person name="Doyle S."/>
        </authorList>
    </citation>
    <scope>NUCLEOTIDE SEQUENCE [LARGE SCALE GENOMIC DNA]</scope>
    <source>
        <strain evidence="7 9">NCTC12239</strain>
    </source>
</reference>
<dbReference type="Gene3D" id="3.30.750.140">
    <property type="match status" value="1"/>
</dbReference>
<dbReference type="InterPro" id="IPR021136">
    <property type="entry name" value="Flagellar_hook_control-like_C"/>
</dbReference>
<evidence type="ECO:0000313" key="7">
    <source>
        <dbReference type="EMBL" id="STX62615.1"/>
    </source>
</evidence>
<dbReference type="PANTHER" id="PTHR37533:SF2">
    <property type="entry name" value="FLAGELLAR HOOK-LENGTH CONTROL PROTEIN"/>
    <property type="match status" value="1"/>
</dbReference>
<evidence type="ECO:0000256" key="1">
    <source>
        <dbReference type="ARBA" id="ARBA00003944"/>
    </source>
</evidence>
<dbReference type="Pfam" id="PF02120">
    <property type="entry name" value="Flg_hook"/>
    <property type="match status" value="1"/>
</dbReference>
<dbReference type="EMBL" id="LNYN01000014">
    <property type="protein sequence ID" value="KTD35273.1"/>
    <property type="molecule type" value="Genomic_DNA"/>
</dbReference>
<keyword evidence="7" id="KW-0282">Flagellum</keyword>
<dbReference type="STRING" id="39962.Lmor_0720"/>
<keyword evidence="7" id="KW-0966">Cell projection</keyword>
<name>A0A378JV75_9GAMM</name>
<dbReference type="Proteomes" id="UP000054985">
    <property type="component" value="Unassembled WGS sequence"/>
</dbReference>
<keyword evidence="8" id="KW-1185">Reference proteome</keyword>
<dbReference type="InterPro" id="IPR052563">
    <property type="entry name" value="FliK"/>
</dbReference>